<protein>
    <submittedName>
        <fullName evidence="1">Peptide transporter permease SapC</fullName>
    </submittedName>
</protein>
<gene>
    <name evidence="1" type="ORF">ID875_25565</name>
</gene>
<dbReference type="AlphaFoldDB" id="A0A927BM56"/>
<name>A0A927BM56_STRGL</name>
<comment type="caution">
    <text evidence="1">The sequence shown here is derived from an EMBL/GenBank/DDBJ whole genome shotgun (WGS) entry which is preliminary data.</text>
</comment>
<sequence>MKSSTAVLAAGVSIAAVGVAQLVQRHRQHKQRNDLALSLIQIKWLSRASSDEKEAAYWAPEGMEPEQYLPMLSANRMFCQLSLRFRLGLVTDRQLVLYADKLMESAAARAYWARFGEHREAEALGNETDEQFTRAVKEAFTRATMVA</sequence>
<proteinExistence type="predicted"/>
<organism evidence="1">
    <name type="scientific">Streptomyces globisporus</name>
    <dbReference type="NCBI Taxonomy" id="1908"/>
    <lineage>
        <taxon>Bacteria</taxon>
        <taxon>Bacillati</taxon>
        <taxon>Actinomycetota</taxon>
        <taxon>Actinomycetes</taxon>
        <taxon>Kitasatosporales</taxon>
        <taxon>Streptomycetaceae</taxon>
        <taxon>Streptomyces</taxon>
    </lineage>
</organism>
<reference evidence="1" key="1">
    <citation type="journal article" date="2020" name="PLoS ONE">
        <title>Isolation and characterization of Streptomyces bacteriophages and Streptomyces strains encoding biosynthetic arsenals: Streptomyces strains and phages for antibiotic discovery.</title>
        <authorList>
            <person name="Montano E.T."/>
            <person name="Nideffer J.F."/>
            <person name="Brumage L."/>
            <person name="Erb M."/>
            <person name="Derman A.I."/>
            <person name="Davis J.P."/>
            <person name="Estrada E."/>
            <person name="Fu S."/>
            <person name="Le D."/>
            <person name="Vuppala A."/>
            <person name="Tran C."/>
            <person name="Luterstein E."/>
            <person name="Lakkaraju S."/>
            <person name="Panchagnula S."/>
            <person name="Ren C."/>
            <person name="Doan J."/>
            <person name="Tran S."/>
            <person name="Soriano J."/>
            <person name="Fujita Y."/>
            <person name="Gutala P."/>
            <person name="Fujii Q."/>
            <person name="Lee M."/>
            <person name="Bui A."/>
            <person name="Villarreal C."/>
            <person name="Shing S.R."/>
            <person name="Kim S."/>
            <person name="Freeman D."/>
            <person name="Racha V."/>
            <person name="Ho A."/>
            <person name="Kumar P."/>
            <person name="Falah K."/>
            <person name="Dawson T."/>
            <person name="Enustun E."/>
            <person name="Prichard A."/>
            <person name="Gomez A."/>
            <person name="Khanna K."/>
            <person name="Trigg S."/>
            <person name="Fernandez L."/>
            <person name="Pogliano K."/>
            <person name="Pogliano J."/>
        </authorList>
    </citation>
    <scope>NUCLEOTIDE SEQUENCE</scope>
    <source>
        <strain evidence="1">QF2</strain>
    </source>
</reference>
<dbReference type="Pfam" id="PF19560">
    <property type="entry name" value="DUF6082"/>
    <property type="match status" value="1"/>
</dbReference>
<accession>A0A927BM56</accession>
<dbReference type="EMBL" id="JACWUS010000012">
    <property type="protein sequence ID" value="MBD2830249.1"/>
    <property type="molecule type" value="Genomic_DNA"/>
</dbReference>
<dbReference type="InterPro" id="IPR045728">
    <property type="entry name" value="DUF6082"/>
</dbReference>
<evidence type="ECO:0000313" key="1">
    <source>
        <dbReference type="EMBL" id="MBD2830249.1"/>
    </source>
</evidence>